<feature type="compositionally biased region" description="Basic and acidic residues" evidence="1">
    <location>
        <begin position="44"/>
        <end position="58"/>
    </location>
</feature>
<reference evidence="2" key="1">
    <citation type="submission" date="2022-04" db="EMBL/GenBank/DDBJ databases">
        <title>Carnegiea gigantea Genome sequencing and assembly v2.</title>
        <authorList>
            <person name="Copetti D."/>
            <person name="Sanderson M.J."/>
            <person name="Burquez A."/>
            <person name="Wojciechowski M.F."/>
        </authorList>
    </citation>
    <scope>NUCLEOTIDE SEQUENCE</scope>
    <source>
        <strain evidence="2">SGP5-SGP5p</strain>
        <tissue evidence="2">Aerial part</tissue>
    </source>
</reference>
<proteinExistence type="predicted"/>
<name>A0A9Q1GNW2_9CARY</name>
<protein>
    <submittedName>
        <fullName evidence="2">Uncharacterized protein</fullName>
    </submittedName>
</protein>
<accession>A0A9Q1GNW2</accession>
<evidence type="ECO:0000313" key="3">
    <source>
        <dbReference type="Proteomes" id="UP001153076"/>
    </source>
</evidence>
<dbReference type="EMBL" id="JAKOGI010002191">
    <property type="protein sequence ID" value="KAJ8422641.1"/>
    <property type="molecule type" value="Genomic_DNA"/>
</dbReference>
<keyword evidence="3" id="KW-1185">Reference proteome</keyword>
<sequence>MAEETARMGLRLRPTHGDIGGTLACLCGEPPWDEKLGLRSRKLPSLERLEEERERGLSKPDGPYESSRSEMFFLFLIEWRVKRLEEERERGLSKPDGPYEASRSEMSFSVKRLEEERERGLSKPDGLYEGSDLSIESRYVKAYSSPLALTNHVRIQIKCHLSRLELGNYFIHGKRRNSETMAISEHER</sequence>
<dbReference type="AlphaFoldDB" id="A0A9Q1GNW2"/>
<feature type="region of interest" description="Disordered" evidence="1">
    <location>
        <begin position="43"/>
        <end position="65"/>
    </location>
</feature>
<evidence type="ECO:0000313" key="2">
    <source>
        <dbReference type="EMBL" id="KAJ8422641.1"/>
    </source>
</evidence>
<dbReference type="Proteomes" id="UP001153076">
    <property type="component" value="Unassembled WGS sequence"/>
</dbReference>
<comment type="caution">
    <text evidence="2">The sequence shown here is derived from an EMBL/GenBank/DDBJ whole genome shotgun (WGS) entry which is preliminary data.</text>
</comment>
<gene>
    <name evidence="2" type="ORF">Cgig2_000447</name>
</gene>
<evidence type="ECO:0000256" key="1">
    <source>
        <dbReference type="SAM" id="MobiDB-lite"/>
    </source>
</evidence>
<organism evidence="2 3">
    <name type="scientific">Carnegiea gigantea</name>
    <dbReference type="NCBI Taxonomy" id="171969"/>
    <lineage>
        <taxon>Eukaryota</taxon>
        <taxon>Viridiplantae</taxon>
        <taxon>Streptophyta</taxon>
        <taxon>Embryophyta</taxon>
        <taxon>Tracheophyta</taxon>
        <taxon>Spermatophyta</taxon>
        <taxon>Magnoliopsida</taxon>
        <taxon>eudicotyledons</taxon>
        <taxon>Gunneridae</taxon>
        <taxon>Pentapetalae</taxon>
        <taxon>Caryophyllales</taxon>
        <taxon>Cactineae</taxon>
        <taxon>Cactaceae</taxon>
        <taxon>Cactoideae</taxon>
        <taxon>Echinocereeae</taxon>
        <taxon>Carnegiea</taxon>
    </lineage>
</organism>